<name>A0ABW3LJW3_9BACI</name>
<evidence type="ECO:0000256" key="1">
    <source>
        <dbReference type="ARBA" id="ARBA00007529"/>
    </source>
</evidence>
<dbReference type="SUPFAM" id="SSF54506">
    <property type="entry name" value="Diaminopimelate epimerase-like"/>
    <property type="match status" value="1"/>
</dbReference>
<dbReference type="PANTHER" id="PTHR33442:SF1">
    <property type="entry name" value="TRANS-3-HYDROXY-L-PROLINE DEHYDRATASE"/>
    <property type="match status" value="1"/>
</dbReference>
<comment type="caution">
    <text evidence="2">The sequence shown here is derived from an EMBL/GenBank/DDBJ whole genome shotgun (WGS) entry which is preliminary data.</text>
</comment>
<comment type="similarity">
    <text evidence="1">Belongs to the proline racemase family.</text>
</comment>
<accession>A0ABW3LJW3</accession>
<sequence length="305" mass="34496">MNIQKMFTTIDTHVAGEAFRIVTQSSITLDENDILGNHELLQRNFQNEKQFLLNEPRGHRGMNGCMVIPSSVADYALLFFNHESEIQFKYGGLITTITALLETGNIPVNENNRYEIETVEGIFTIQAAFENNEVTAVSLKSNECRLLEEHVEYSLVDVDNRRRYYVYSLPASLPGLHLDHLSSVMKWGKNITEKMRNENTAFAGVIITDSVDNSVDTIRSVTFERDGSIVRSPGIDSTFAIHTTLLNKKPVDQLRNYSIFDSTLTSKSINDSNTCFTMESQAFVTGMHQFIYDQADPLENGFLLK</sequence>
<evidence type="ECO:0000313" key="3">
    <source>
        <dbReference type="Proteomes" id="UP001597040"/>
    </source>
</evidence>
<proteinExistence type="inferred from homology"/>
<keyword evidence="3" id="KW-1185">Reference proteome</keyword>
<evidence type="ECO:0000313" key="2">
    <source>
        <dbReference type="EMBL" id="MFD1037539.1"/>
    </source>
</evidence>
<dbReference type="Pfam" id="PF05544">
    <property type="entry name" value="Pro_racemase"/>
    <property type="match status" value="1"/>
</dbReference>
<dbReference type="Gene3D" id="3.10.310.10">
    <property type="entry name" value="Diaminopimelate Epimerase, Chain A, domain 1"/>
    <property type="match status" value="2"/>
</dbReference>
<gene>
    <name evidence="2" type="ORF">ACFQ3N_03755</name>
</gene>
<reference evidence="3" key="1">
    <citation type="journal article" date="2019" name="Int. J. Syst. Evol. Microbiol.">
        <title>The Global Catalogue of Microorganisms (GCM) 10K type strain sequencing project: providing services to taxonomists for standard genome sequencing and annotation.</title>
        <authorList>
            <consortium name="The Broad Institute Genomics Platform"/>
            <consortium name="The Broad Institute Genome Sequencing Center for Infectious Disease"/>
            <person name="Wu L."/>
            <person name="Ma J."/>
        </authorList>
    </citation>
    <scope>NUCLEOTIDE SEQUENCE [LARGE SCALE GENOMIC DNA]</scope>
    <source>
        <strain evidence="3">CCUG 56754</strain>
    </source>
</reference>
<dbReference type="EMBL" id="JBHTKJ010000007">
    <property type="protein sequence ID" value="MFD1037539.1"/>
    <property type="molecule type" value="Genomic_DNA"/>
</dbReference>
<organism evidence="2 3">
    <name type="scientific">Virgibacillus byunsanensis</name>
    <dbReference type="NCBI Taxonomy" id="570945"/>
    <lineage>
        <taxon>Bacteria</taxon>
        <taxon>Bacillati</taxon>
        <taxon>Bacillota</taxon>
        <taxon>Bacilli</taxon>
        <taxon>Bacillales</taxon>
        <taxon>Bacillaceae</taxon>
        <taxon>Virgibacillus</taxon>
    </lineage>
</organism>
<dbReference type="Proteomes" id="UP001597040">
    <property type="component" value="Unassembled WGS sequence"/>
</dbReference>
<dbReference type="PANTHER" id="PTHR33442">
    <property type="entry name" value="TRANS-3-HYDROXY-L-PROLINE DEHYDRATASE"/>
    <property type="match status" value="1"/>
</dbReference>
<dbReference type="InterPro" id="IPR008794">
    <property type="entry name" value="Pro_racemase_fam"/>
</dbReference>
<dbReference type="RefSeq" id="WP_390359653.1">
    <property type="nucleotide sequence ID" value="NZ_JBHTKJ010000007.1"/>
</dbReference>
<protein>
    <submittedName>
        <fullName evidence="2">Proline racemase family protein</fullName>
    </submittedName>
</protein>